<evidence type="ECO:0000313" key="2">
    <source>
        <dbReference type="Proteomes" id="UP000517694"/>
    </source>
</evidence>
<feature type="non-terminal residue" evidence="1">
    <location>
        <position position="127"/>
    </location>
</feature>
<protein>
    <submittedName>
        <fullName evidence="1">Type I-E CRISPR-associated protein Cse1/CasA</fullName>
    </submittedName>
</protein>
<dbReference type="Proteomes" id="UP000517694">
    <property type="component" value="Unassembled WGS sequence"/>
</dbReference>
<organism evidence="1 2">
    <name type="scientific">Streptomyces mexicanus</name>
    <dbReference type="NCBI Taxonomy" id="178566"/>
    <lineage>
        <taxon>Bacteria</taxon>
        <taxon>Bacillati</taxon>
        <taxon>Actinomycetota</taxon>
        <taxon>Actinomycetes</taxon>
        <taxon>Kitasatosporales</taxon>
        <taxon>Streptomycetaceae</taxon>
        <taxon>Streptomyces</taxon>
    </lineage>
</organism>
<dbReference type="Pfam" id="PF09481">
    <property type="entry name" value="CRISPR_Cse1"/>
    <property type="match status" value="1"/>
</dbReference>
<reference evidence="1 2" key="1">
    <citation type="submission" date="2020-08" db="EMBL/GenBank/DDBJ databases">
        <title>Whole-Genome Sequence of French Clinical Streptomyces mexicanus Strain Q0842.</title>
        <authorList>
            <person name="Boxberger M."/>
            <person name="La Scola B."/>
        </authorList>
    </citation>
    <scope>NUCLEOTIDE SEQUENCE [LARGE SCALE GENOMIC DNA]</scope>
    <source>
        <strain evidence="1 2">Marseille-Q0842</strain>
    </source>
</reference>
<dbReference type="RefSeq" id="WP_185948444.1">
    <property type="nucleotide sequence ID" value="NZ_JACMHY010000022.1"/>
</dbReference>
<comment type="caution">
    <text evidence="1">The sequence shown here is derived from an EMBL/GenBank/DDBJ whole genome shotgun (WGS) entry which is preliminary data.</text>
</comment>
<dbReference type="EMBL" id="JACMHY010000022">
    <property type="protein sequence ID" value="MBC2869786.1"/>
    <property type="molecule type" value="Genomic_DNA"/>
</dbReference>
<dbReference type="AlphaFoldDB" id="A0A7X1LVV4"/>
<evidence type="ECO:0000313" key="1">
    <source>
        <dbReference type="EMBL" id="MBC2869786.1"/>
    </source>
</evidence>
<dbReference type="InterPro" id="IPR013381">
    <property type="entry name" value="CRISPR-assoc_prot_Cse1"/>
</dbReference>
<proteinExistence type="predicted"/>
<accession>A0A7X1LVV4</accession>
<keyword evidence="2" id="KW-1185">Reference proteome</keyword>
<name>A0A7X1LVV4_9ACTN</name>
<gene>
    <name evidence="1" type="ORF">H1R13_33995</name>
</gene>
<sequence length="127" mass="13948">MPAPYLLTAEPWVPVWDLDASAARDVGLTEALTRAHRLLLPVTRAEDVPVLRLLVALFDAAAGPRDAAEWDAAWKAETLDTTAVTTYLDRWAERLDLFHPNHPVFQCGHLTEYARGPEALHPGSLGG</sequence>